<protein>
    <submittedName>
        <fullName evidence="9">Probable licABCH operon regulator</fullName>
    </submittedName>
</protein>
<dbReference type="EMBL" id="LS483487">
    <property type="protein sequence ID" value="SQJ08331.1"/>
    <property type="molecule type" value="Genomic_DNA"/>
</dbReference>
<dbReference type="PANTHER" id="PTHR30185">
    <property type="entry name" value="CRYPTIC BETA-GLUCOSIDE BGL OPERON ANTITERMINATOR"/>
    <property type="match status" value="1"/>
</dbReference>
<dbReference type="CDD" id="cd00211">
    <property type="entry name" value="PTS_IIA_fru"/>
    <property type="match status" value="1"/>
</dbReference>
<dbReference type="InterPro" id="IPR036634">
    <property type="entry name" value="PRD_sf"/>
</dbReference>
<dbReference type="RefSeq" id="WP_005981497.1">
    <property type="nucleotide sequence ID" value="NZ_CABKNW010000005.1"/>
</dbReference>
<dbReference type="Gene3D" id="3.40.930.10">
    <property type="entry name" value="Mannitol-specific EII, Chain A"/>
    <property type="match status" value="1"/>
</dbReference>
<dbReference type="Pfam" id="PF00359">
    <property type="entry name" value="PTS_EIIA_2"/>
    <property type="match status" value="1"/>
</dbReference>
<evidence type="ECO:0000259" key="8">
    <source>
        <dbReference type="PROSITE" id="PS51372"/>
    </source>
</evidence>
<dbReference type="InterPro" id="IPR007737">
    <property type="entry name" value="Mga_HTH"/>
</dbReference>
<dbReference type="AlphaFoldDB" id="A0AAX2JDJ5"/>
<evidence type="ECO:0000259" key="6">
    <source>
        <dbReference type="PROSITE" id="PS51094"/>
    </source>
</evidence>
<keyword evidence="2" id="KW-0677">Repeat</keyword>
<evidence type="ECO:0000259" key="7">
    <source>
        <dbReference type="PROSITE" id="PS51099"/>
    </source>
</evidence>
<evidence type="ECO:0000256" key="2">
    <source>
        <dbReference type="ARBA" id="ARBA00022737"/>
    </source>
</evidence>
<dbReference type="PROSITE" id="PS51372">
    <property type="entry name" value="PRD_2"/>
    <property type="match status" value="1"/>
</dbReference>
<dbReference type="PANTHER" id="PTHR30185:SF18">
    <property type="entry name" value="TRANSCRIPTIONAL REGULATOR MTLR"/>
    <property type="match status" value="1"/>
</dbReference>
<name>A0AAX2JDJ5_9FUSO</name>
<evidence type="ECO:0000313" key="9">
    <source>
        <dbReference type="EMBL" id="SQJ08331.1"/>
    </source>
</evidence>
<dbReference type="GO" id="GO:0006355">
    <property type="term" value="P:regulation of DNA-templated transcription"/>
    <property type="evidence" value="ECO:0007669"/>
    <property type="project" value="InterPro"/>
</dbReference>
<evidence type="ECO:0000256" key="5">
    <source>
        <dbReference type="ARBA" id="ARBA00023163"/>
    </source>
</evidence>
<dbReference type="InterPro" id="IPR011608">
    <property type="entry name" value="PRD"/>
</dbReference>
<evidence type="ECO:0000256" key="1">
    <source>
        <dbReference type="ARBA" id="ARBA00022679"/>
    </source>
</evidence>
<dbReference type="InterPro" id="IPR050661">
    <property type="entry name" value="BglG_antiterminators"/>
</dbReference>
<dbReference type="GO" id="GO:0008982">
    <property type="term" value="F:protein-N(PI)-phosphohistidine-sugar phosphotransferase activity"/>
    <property type="evidence" value="ECO:0007669"/>
    <property type="project" value="InterPro"/>
</dbReference>
<dbReference type="InterPro" id="IPR013011">
    <property type="entry name" value="PTS_EIIB_2"/>
</dbReference>
<keyword evidence="4" id="KW-0010">Activator</keyword>
<dbReference type="SUPFAM" id="SSF52794">
    <property type="entry name" value="PTS system IIB component-like"/>
    <property type="match status" value="1"/>
</dbReference>
<feature type="domain" description="PTS EIIB type-2" evidence="7">
    <location>
        <begin position="406"/>
        <end position="496"/>
    </location>
</feature>
<dbReference type="Gene3D" id="3.40.50.2300">
    <property type="match status" value="1"/>
</dbReference>
<accession>A0AAX2JDJ5</accession>
<dbReference type="InterPro" id="IPR016152">
    <property type="entry name" value="PTrfase/Anion_transptr"/>
</dbReference>
<dbReference type="SUPFAM" id="SSF63520">
    <property type="entry name" value="PTS-regulatory domain, PRD"/>
    <property type="match status" value="1"/>
</dbReference>
<dbReference type="InterPro" id="IPR036095">
    <property type="entry name" value="PTS_EIIB-like_sf"/>
</dbReference>
<evidence type="ECO:0000256" key="3">
    <source>
        <dbReference type="ARBA" id="ARBA00023015"/>
    </source>
</evidence>
<dbReference type="InterPro" id="IPR002178">
    <property type="entry name" value="PTS_EIIA_type-2_dom"/>
</dbReference>
<keyword evidence="1" id="KW-0808">Transferase</keyword>
<feature type="domain" description="PRD" evidence="8">
    <location>
        <begin position="297"/>
        <end position="403"/>
    </location>
</feature>
<organism evidence="9 10">
    <name type="scientific">Fusobacterium ulcerans</name>
    <dbReference type="NCBI Taxonomy" id="861"/>
    <lineage>
        <taxon>Bacteria</taxon>
        <taxon>Fusobacteriati</taxon>
        <taxon>Fusobacteriota</taxon>
        <taxon>Fusobacteriia</taxon>
        <taxon>Fusobacteriales</taxon>
        <taxon>Fusobacteriaceae</taxon>
        <taxon>Fusobacterium</taxon>
    </lineage>
</organism>
<dbReference type="Pfam" id="PF00874">
    <property type="entry name" value="PRD"/>
    <property type="match status" value="1"/>
</dbReference>
<dbReference type="PROSITE" id="PS51094">
    <property type="entry name" value="PTS_EIIA_TYPE_2"/>
    <property type="match status" value="1"/>
</dbReference>
<dbReference type="Proteomes" id="UP000249008">
    <property type="component" value="Chromosome 1"/>
</dbReference>
<dbReference type="GeneID" id="78453513"/>
<dbReference type="GO" id="GO:0009401">
    <property type="term" value="P:phosphoenolpyruvate-dependent sugar phosphotransferase system"/>
    <property type="evidence" value="ECO:0007669"/>
    <property type="project" value="InterPro"/>
</dbReference>
<evidence type="ECO:0000313" key="10">
    <source>
        <dbReference type="Proteomes" id="UP000249008"/>
    </source>
</evidence>
<feature type="domain" description="PTS EIIA type-2" evidence="6">
    <location>
        <begin position="543"/>
        <end position="684"/>
    </location>
</feature>
<gene>
    <name evidence="9" type="primary">licR_2</name>
    <name evidence="9" type="ORF">NCTC12112_02226</name>
</gene>
<dbReference type="CDD" id="cd05568">
    <property type="entry name" value="PTS_IIB_bgl_like"/>
    <property type="match status" value="1"/>
</dbReference>
<keyword evidence="3" id="KW-0805">Transcription regulation</keyword>
<dbReference type="PROSITE" id="PS51099">
    <property type="entry name" value="PTS_EIIB_TYPE_2"/>
    <property type="match status" value="1"/>
</dbReference>
<proteinExistence type="predicted"/>
<dbReference type="SUPFAM" id="SSF55804">
    <property type="entry name" value="Phoshotransferase/anion transport protein"/>
    <property type="match status" value="1"/>
</dbReference>
<sequence length="686" mass="79888">MAMTRDILNLIKNITQNKINTLEENSKIMDLSERSLRYKIDDCNYHLNILKLPELNIKKGIITFSSTLDTVVEKINENIYLYSFSQDEREKIIINFYLFKKEPTTIEDISIFLGVSAVTLKNDIKRIKKYLKTFMLNLSNENNKCLTITGDERNVRKLLLDILLKNYDITFKNDEIIITKTYYHGFFIPWKEMDDFFDKAITDKAYKLLKGILKENNKNISDEAFKVLFFYILVLLNRYKDHEITTIKNMNFLSNTPEYQGVKEFLKEPEFSEGELLTLTEYFLGSNTFNFDHSFYGNWVQIETFIMQLIKEVGKFGYSGLDKDETLLEGLINHIKPAIYRAKTGIQLSSEIYNDFKESYPLILSQVEEAWKKCDFQGLSMSDEEIAYIAMHFQLAIKRVKKRVFKDILIVCGSGYSTSKFLAESIQEKFSVNIVDTIPYNMLETYKNVENIDLIITTITNLESTLLPVVTVSPILSREDVRKLEALHLSQSKNKIKLSKLLELTKRNADIHDEENFIKNMKRHFKNEILDDISKSSFLKFTDMISMSRIEKREKADSWEEAIKMSGEKLLHENIVSEGYLDEIIDLTNKFGSYMVIQEGIILSHARGNESVSKTGISILLLDEPVEFPENEKVKLLITLASKDKREHLNGLMEFINTLREVKLLDTLENCQTISEIYITFKNLFN</sequence>
<dbReference type="Gene3D" id="1.10.1790.10">
    <property type="entry name" value="PRD domain"/>
    <property type="match status" value="1"/>
</dbReference>
<keyword evidence="5" id="KW-0804">Transcription</keyword>
<dbReference type="KEGG" id="ful:C4N20_01745"/>
<reference evidence="9 10" key="1">
    <citation type="submission" date="2018-06" db="EMBL/GenBank/DDBJ databases">
        <authorList>
            <consortium name="Pathogen Informatics"/>
            <person name="Doyle S."/>
        </authorList>
    </citation>
    <scope>NUCLEOTIDE SEQUENCE [LARGE SCALE GENOMIC DNA]</scope>
    <source>
        <strain evidence="9 10">NCTC12112</strain>
    </source>
</reference>
<dbReference type="Pfam" id="PF05043">
    <property type="entry name" value="Mga"/>
    <property type="match status" value="1"/>
</dbReference>
<evidence type="ECO:0000256" key="4">
    <source>
        <dbReference type="ARBA" id="ARBA00023159"/>
    </source>
</evidence>